<reference evidence="1 2" key="1">
    <citation type="submission" date="2019-08" db="EMBL/GenBank/DDBJ databases">
        <title>Whole genome of Aphis craccivora.</title>
        <authorList>
            <person name="Voronova N.V."/>
            <person name="Shulinski R.S."/>
            <person name="Bandarenka Y.V."/>
            <person name="Zhorov D.G."/>
            <person name="Warner D."/>
        </authorList>
    </citation>
    <scope>NUCLEOTIDE SEQUENCE [LARGE SCALE GENOMIC DNA]</scope>
    <source>
        <strain evidence="1">180601</strain>
        <tissue evidence="1">Whole Body</tissue>
    </source>
</reference>
<sequence length="67" mass="7373">MAEGHTAITSGTATFEARIDTILDSLYCGALLGHYFLVYNQASWDFAACTIHMGRQIRTSTCWKGKA</sequence>
<dbReference type="EMBL" id="VUJU01009950">
    <property type="protein sequence ID" value="KAF0716691.1"/>
    <property type="molecule type" value="Genomic_DNA"/>
</dbReference>
<dbReference type="Proteomes" id="UP000478052">
    <property type="component" value="Unassembled WGS sequence"/>
</dbReference>
<accession>A0A6G0W1Q9</accession>
<keyword evidence="2" id="KW-1185">Reference proteome</keyword>
<name>A0A6G0W1Q9_APHCR</name>
<gene>
    <name evidence="1" type="ORF">FWK35_00027217</name>
</gene>
<comment type="caution">
    <text evidence="1">The sequence shown here is derived from an EMBL/GenBank/DDBJ whole genome shotgun (WGS) entry which is preliminary data.</text>
</comment>
<organism evidence="1 2">
    <name type="scientific">Aphis craccivora</name>
    <name type="common">Cowpea aphid</name>
    <dbReference type="NCBI Taxonomy" id="307492"/>
    <lineage>
        <taxon>Eukaryota</taxon>
        <taxon>Metazoa</taxon>
        <taxon>Ecdysozoa</taxon>
        <taxon>Arthropoda</taxon>
        <taxon>Hexapoda</taxon>
        <taxon>Insecta</taxon>
        <taxon>Pterygota</taxon>
        <taxon>Neoptera</taxon>
        <taxon>Paraneoptera</taxon>
        <taxon>Hemiptera</taxon>
        <taxon>Sternorrhyncha</taxon>
        <taxon>Aphidomorpha</taxon>
        <taxon>Aphidoidea</taxon>
        <taxon>Aphididae</taxon>
        <taxon>Aphidini</taxon>
        <taxon>Aphis</taxon>
        <taxon>Aphis</taxon>
    </lineage>
</organism>
<evidence type="ECO:0000313" key="2">
    <source>
        <dbReference type="Proteomes" id="UP000478052"/>
    </source>
</evidence>
<proteinExistence type="predicted"/>
<evidence type="ECO:0000313" key="1">
    <source>
        <dbReference type="EMBL" id="KAF0716691.1"/>
    </source>
</evidence>
<dbReference type="AlphaFoldDB" id="A0A6G0W1Q9"/>
<protein>
    <submittedName>
        <fullName evidence="1">Uncharacterized protein</fullName>
    </submittedName>
</protein>